<protein>
    <submittedName>
        <fullName evidence="1">Uncharacterized protein</fullName>
    </submittedName>
</protein>
<keyword evidence="2" id="KW-1185">Reference proteome</keyword>
<evidence type="ECO:0000313" key="1">
    <source>
        <dbReference type="EMBL" id="KAF9698263.1"/>
    </source>
</evidence>
<proteinExistence type="predicted"/>
<dbReference type="AlphaFoldDB" id="A0A8H7J821"/>
<organism evidence="1 2">
    <name type="scientific">Ascochyta lentis</name>
    <dbReference type="NCBI Taxonomy" id="205686"/>
    <lineage>
        <taxon>Eukaryota</taxon>
        <taxon>Fungi</taxon>
        <taxon>Dikarya</taxon>
        <taxon>Ascomycota</taxon>
        <taxon>Pezizomycotina</taxon>
        <taxon>Dothideomycetes</taxon>
        <taxon>Pleosporomycetidae</taxon>
        <taxon>Pleosporales</taxon>
        <taxon>Pleosporineae</taxon>
        <taxon>Didymellaceae</taxon>
        <taxon>Ascochyta</taxon>
    </lineage>
</organism>
<sequence length="343" mass="39300">MCYINYSPDPELYHFDYISPGPRPLPRIAWVLPVDIVELGASLEAYAGLSLQITTLRLIHRFDTGALSKLSQEILDLIINHLHESERAANRAEWAWGGTKVAHEEKAEMIDEEMSKNDSYQKEKSIIHQVRQMNWVDRLCLCDDTTTDSNDQDGFGHFQEILRKRFGLEALILHEALPKKMQTFLPGYNDAVTYNTACFLTLASPKDDELVPHSRTARQANGQFLKSGNSLAFYQKLGPTQLEITEEQRTRFARALRVLNLRPHFHLSELERCIDSSTKDARLWEIGDVQIKDCPAPNPKMRLWKKKKKLQQYLQQKDEEVAKDSWPQLMHIATSSVVGPTVG</sequence>
<dbReference type="EMBL" id="RZGK01000006">
    <property type="protein sequence ID" value="KAF9698263.1"/>
    <property type="molecule type" value="Genomic_DNA"/>
</dbReference>
<evidence type="ECO:0000313" key="2">
    <source>
        <dbReference type="Proteomes" id="UP000651452"/>
    </source>
</evidence>
<accession>A0A8H7J821</accession>
<name>A0A8H7J821_9PLEO</name>
<gene>
    <name evidence="1" type="ORF">EKO04_003775</name>
</gene>
<dbReference type="Proteomes" id="UP000651452">
    <property type="component" value="Unassembled WGS sequence"/>
</dbReference>
<reference evidence="1" key="1">
    <citation type="submission" date="2018-12" db="EMBL/GenBank/DDBJ databases">
        <authorList>
            <person name="Syme R.A."/>
            <person name="Farfan-Caceres L."/>
            <person name="Lichtenzveig J."/>
        </authorList>
    </citation>
    <scope>NUCLEOTIDE SEQUENCE</scope>
    <source>
        <strain evidence="1">Al4</strain>
    </source>
</reference>
<reference evidence="1" key="2">
    <citation type="submission" date="2020-09" db="EMBL/GenBank/DDBJ databases">
        <title>Reference genome assembly for Australian Ascochyta lentis isolate Al4.</title>
        <authorList>
            <person name="Lee R.C."/>
            <person name="Farfan-Caceres L.M."/>
            <person name="Debler J.W."/>
            <person name="Williams A.H."/>
            <person name="Henares B.M."/>
        </authorList>
    </citation>
    <scope>NUCLEOTIDE SEQUENCE</scope>
    <source>
        <strain evidence="1">Al4</strain>
    </source>
</reference>
<comment type="caution">
    <text evidence="1">The sequence shown here is derived from an EMBL/GenBank/DDBJ whole genome shotgun (WGS) entry which is preliminary data.</text>
</comment>
<dbReference type="OrthoDB" id="3795850at2759"/>